<dbReference type="Pfam" id="PF13646">
    <property type="entry name" value="HEAT_2"/>
    <property type="match status" value="1"/>
</dbReference>
<gene>
    <name evidence="1" type="ORF">SCARUB_04331</name>
</gene>
<dbReference type="GO" id="GO:0016829">
    <property type="term" value="F:lyase activity"/>
    <property type="evidence" value="ECO:0007669"/>
    <property type="project" value="UniProtKB-KW"/>
</dbReference>
<sequence>MDNKANNIKKEDVQKELRILLDDVIFSHKLGAYPRGSLVDVAIDRFVDPGKKGVFDVCITIFPLVVDRKDVEGVTVCLNYYGRSSEHKDLWENAARALGKTGSPEVVQALMDALKPREYKDAWEDIAGALGNIGSPEAVQALVDALKCQSGRYVGHYFGTTNHRGQIYLADLPEGTYEAEVLVSELIDASELSQLAGIQFGTRGFYKDYILFQGHLRCVLREDENNELVADLEETDKGLELKIPIIRFSFVNSSGESIVSLFALLHKHPSTKKLYTTVNVETILRRHYESLPEPRRNELGSPRSLIPDDPRIHVSIIENIESLLSEDIDELKHSILASLDDPGAIHAWKDILNQGIEGEYNQEIRQKKTRLLEYIKKIIGDT</sequence>
<evidence type="ECO:0000313" key="2">
    <source>
        <dbReference type="Proteomes" id="UP000094056"/>
    </source>
</evidence>
<keyword evidence="1" id="KW-0456">Lyase</keyword>
<protein>
    <submittedName>
        <fullName evidence="1">PBS lyase HEAT-like repeat protein</fullName>
    </submittedName>
</protein>
<dbReference type="InterPro" id="IPR011989">
    <property type="entry name" value="ARM-like"/>
</dbReference>
<evidence type="ECO:0000313" key="1">
    <source>
        <dbReference type="EMBL" id="ODS30556.1"/>
    </source>
</evidence>
<dbReference type="AlphaFoldDB" id="A0A1E3X4G8"/>
<dbReference type="SMART" id="SM00567">
    <property type="entry name" value="EZ_HEAT"/>
    <property type="match status" value="2"/>
</dbReference>
<proteinExistence type="predicted"/>
<organism evidence="1 2">
    <name type="scientific">Candidatus Scalindua rubra</name>
    <dbReference type="NCBI Taxonomy" id="1872076"/>
    <lineage>
        <taxon>Bacteria</taxon>
        <taxon>Pseudomonadati</taxon>
        <taxon>Planctomycetota</taxon>
        <taxon>Candidatus Brocadiia</taxon>
        <taxon>Candidatus Brocadiales</taxon>
        <taxon>Candidatus Scalinduaceae</taxon>
        <taxon>Candidatus Scalindua</taxon>
    </lineage>
</organism>
<reference evidence="1 2" key="1">
    <citation type="submission" date="2016-07" db="EMBL/GenBank/DDBJ databases">
        <title>Draft genome of Scalindua rubra, obtained from a brine-seawater interface in the Red Sea, sheds light on salt adaptation in anammox bacteria.</title>
        <authorList>
            <person name="Speth D.R."/>
            <person name="Lagkouvardos I."/>
            <person name="Wang Y."/>
            <person name="Qian P.-Y."/>
            <person name="Dutilh B.E."/>
            <person name="Jetten M.S."/>
        </authorList>
    </citation>
    <scope>NUCLEOTIDE SEQUENCE [LARGE SCALE GENOMIC DNA]</scope>
    <source>
        <strain evidence="1">BSI-1</strain>
    </source>
</reference>
<accession>A0A1E3X4G8</accession>
<name>A0A1E3X4G8_9BACT</name>
<dbReference type="Gene3D" id="1.25.10.10">
    <property type="entry name" value="Leucine-rich Repeat Variant"/>
    <property type="match status" value="1"/>
</dbReference>
<comment type="caution">
    <text evidence="1">The sequence shown here is derived from an EMBL/GenBank/DDBJ whole genome shotgun (WGS) entry which is preliminary data.</text>
</comment>
<dbReference type="Proteomes" id="UP000094056">
    <property type="component" value="Unassembled WGS sequence"/>
</dbReference>
<dbReference type="SUPFAM" id="SSF48371">
    <property type="entry name" value="ARM repeat"/>
    <property type="match status" value="1"/>
</dbReference>
<dbReference type="InterPro" id="IPR016024">
    <property type="entry name" value="ARM-type_fold"/>
</dbReference>
<dbReference type="InterPro" id="IPR004155">
    <property type="entry name" value="PBS_lyase_HEAT"/>
</dbReference>
<dbReference type="EMBL" id="MAYW01000208">
    <property type="protein sequence ID" value="ODS30556.1"/>
    <property type="molecule type" value="Genomic_DNA"/>
</dbReference>